<feature type="region of interest" description="Disordered" evidence="12">
    <location>
        <begin position="142"/>
        <end position="164"/>
    </location>
</feature>
<dbReference type="GO" id="GO:0004798">
    <property type="term" value="F:dTMP kinase activity"/>
    <property type="evidence" value="ECO:0007669"/>
    <property type="project" value="UniProtKB-UniRule"/>
</dbReference>
<dbReference type="STRING" id="1395513.P343_17520"/>
<dbReference type="SUPFAM" id="SSF52540">
    <property type="entry name" value="P-loop containing nucleoside triphosphate hydrolases"/>
    <property type="match status" value="1"/>
</dbReference>
<dbReference type="Gene3D" id="3.40.50.300">
    <property type="entry name" value="P-loop containing nucleotide triphosphate hydrolases"/>
    <property type="match status" value="1"/>
</dbReference>
<keyword evidence="8 11" id="KW-0067">ATP-binding</keyword>
<organism evidence="14 15">
    <name type="scientific">Sporolactobacillus laevolacticus DSM 442</name>
    <dbReference type="NCBI Taxonomy" id="1395513"/>
    <lineage>
        <taxon>Bacteria</taxon>
        <taxon>Bacillati</taxon>
        <taxon>Bacillota</taxon>
        <taxon>Bacilli</taxon>
        <taxon>Bacillales</taxon>
        <taxon>Sporolactobacillaceae</taxon>
        <taxon>Sporolactobacillus</taxon>
    </lineage>
</organism>
<dbReference type="Pfam" id="PF02223">
    <property type="entry name" value="Thymidylate_kin"/>
    <property type="match status" value="1"/>
</dbReference>
<dbReference type="GO" id="GO:0006227">
    <property type="term" value="P:dUDP biosynthetic process"/>
    <property type="evidence" value="ECO:0007669"/>
    <property type="project" value="TreeGrafter"/>
</dbReference>
<evidence type="ECO:0000256" key="9">
    <source>
        <dbReference type="ARBA" id="ARBA00048743"/>
    </source>
</evidence>
<dbReference type="PANTHER" id="PTHR10344">
    <property type="entry name" value="THYMIDYLATE KINASE"/>
    <property type="match status" value="1"/>
</dbReference>
<keyword evidence="5 11" id="KW-0545">Nucleotide biosynthesis</keyword>
<evidence type="ECO:0000256" key="1">
    <source>
        <dbReference type="ARBA" id="ARBA00009776"/>
    </source>
</evidence>
<keyword evidence="4 11" id="KW-0808">Transferase</keyword>
<keyword evidence="15" id="KW-1185">Reference proteome</keyword>
<dbReference type="HAMAP" id="MF_00165">
    <property type="entry name" value="Thymidylate_kinase"/>
    <property type="match status" value="1"/>
</dbReference>
<comment type="similarity">
    <text evidence="1 11">Belongs to the thymidylate kinase family.</text>
</comment>
<reference evidence="14 15" key="1">
    <citation type="journal article" date="2013" name="Genome Announc.">
        <title>Genome Sequence of Sporolactobacillus laevolacticus DSM442, an Efficient Polymer-Grade D-Lactate Producer from Agricultural Waste Cottonseed as a Nitrogen Source.</title>
        <authorList>
            <person name="Wang H."/>
            <person name="Wang L."/>
            <person name="Ju J."/>
            <person name="Yu B."/>
            <person name="Ma Y."/>
        </authorList>
    </citation>
    <scope>NUCLEOTIDE SEQUENCE [LARGE SCALE GENOMIC DNA]</scope>
    <source>
        <strain evidence="14 15">DSM 442</strain>
    </source>
</reference>
<evidence type="ECO:0000256" key="2">
    <source>
        <dbReference type="ARBA" id="ARBA00012980"/>
    </source>
</evidence>
<gene>
    <name evidence="11" type="primary">tmk</name>
    <name evidence="14" type="ORF">P343_17520</name>
</gene>
<dbReference type="eggNOG" id="COG0125">
    <property type="taxonomic scope" value="Bacteria"/>
</dbReference>
<evidence type="ECO:0000256" key="6">
    <source>
        <dbReference type="ARBA" id="ARBA00022741"/>
    </source>
</evidence>
<dbReference type="OrthoDB" id="9774907at2"/>
<evidence type="ECO:0000256" key="3">
    <source>
        <dbReference type="ARBA" id="ARBA00017144"/>
    </source>
</evidence>
<sequence>MEQKGLFITFEGPDGSGKTTQIHRLAEELENRHLPYLLTREPGGTEIGDTIRSIILNPDHSELADKTEILLYAASRSQHVSEKILPAVREGKIVLCDRFVDASIAYQGYGLGQPIETIKQINHFATGGITPDRTYMIDVSPETGRSRMKSRSGSPEKGATSSASDLDRIERRALAYHQQVRKGFLAIYEENKSRVCLVNGEQDNGQVFSDIIEDFRHFMKQRNNVFMP</sequence>
<dbReference type="GO" id="GO:0005524">
    <property type="term" value="F:ATP binding"/>
    <property type="evidence" value="ECO:0007669"/>
    <property type="project" value="UniProtKB-UniRule"/>
</dbReference>
<dbReference type="EC" id="2.7.4.9" evidence="2 11"/>
<evidence type="ECO:0000256" key="11">
    <source>
        <dbReference type="HAMAP-Rule" id="MF_00165"/>
    </source>
</evidence>
<feature type="binding site" evidence="11">
    <location>
        <begin position="12"/>
        <end position="19"/>
    </location>
    <ligand>
        <name>ATP</name>
        <dbReference type="ChEBI" id="CHEBI:30616"/>
    </ligand>
</feature>
<evidence type="ECO:0000313" key="14">
    <source>
        <dbReference type="EMBL" id="EST10331.1"/>
    </source>
</evidence>
<evidence type="ECO:0000256" key="12">
    <source>
        <dbReference type="SAM" id="MobiDB-lite"/>
    </source>
</evidence>
<dbReference type="Proteomes" id="UP000018296">
    <property type="component" value="Unassembled WGS sequence"/>
</dbReference>
<dbReference type="AlphaFoldDB" id="V6IV48"/>
<evidence type="ECO:0000256" key="5">
    <source>
        <dbReference type="ARBA" id="ARBA00022727"/>
    </source>
</evidence>
<dbReference type="PATRIC" id="fig|1395513.3.peg.3555"/>
<evidence type="ECO:0000313" key="15">
    <source>
        <dbReference type="Proteomes" id="UP000018296"/>
    </source>
</evidence>
<keyword evidence="6 11" id="KW-0547">Nucleotide-binding</keyword>
<dbReference type="RefSeq" id="WP_023511692.1">
    <property type="nucleotide sequence ID" value="NZ_AWTC01000025.1"/>
</dbReference>
<comment type="function">
    <text evidence="10 11">Phosphorylation of dTMP to form dTDP in both de novo and salvage pathways of dTTP synthesis.</text>
</comment>
<accession>V6IV48</accession>
<dbReference type="InterPro" id="IPR027417">
    <property type="entry name" value="P-loop_NTPase"/>
</dbReference>
<name>V6IV48_9BACL</name>
<evidence type="ECO:0000256" key="10">
    <source>
        <dbReference type="ARBA" id="ARBA00057735"/>
    </source>
</evidence>
<dbReference type="GO" id="GO:0006233">
    <property type="term" value="P:dTDP biosynthetic process"/>
    <property type="evidence" value="ECO:0007669"/>
    <property type="project" value="InterPro"/>
</dbReference>
<comment type="caution">
    <text evidence="14">The sequence shown here is derived from an EMBL/GenBank/DDBJ whole genome shotgun (WGS) entry which is preliminary data.</text>
</comment>
<protein>
    <recommendedName>
        <fullName evidence="3 11">Thymidylate kinase</fullName>
        <ecNumber evidence="2 11">2.7.4.9</ecNumber>
    </recommendedName>
    <alternativeName>
        <fullName evidence="11">dTMP kinase</fullName>
    </alternativeName>
</protein>
<comment type="catalytic activity">
    <reaction evidence="9 11">
        <text>dTMP + ATP = dTDP + ADP</text>
        <dbReference type="Rhea" id="RHEA:13517"/>
        <dbReference type="ChEBI" id="CHEBI:30616"/>
        <dbReference type="ChEBI" id="CHEBI:58369"/>
        <dbReference type="ChEBI" id="CHEBI:63528"/>
        <dbReference type="ChEBI" id="CHEBI:456216"/>
        <dbReference type="EC" id="2.7.4.9"/>
    </reaction>
</comment>
<keyword evidence="7 11" id="KW-0418">Kinase</keyword>
<feature type="domain" description="Thymidylate kinase-like" evidence="13">
    <location>
        <begin position="10"/>
        <end position="211"/>
    </location>
</feature>
<dbReference type="InterPro" id="IPR039430">
    <property type="entry name" value="Thymidylate_kin-like_dom"/>
</dbReference>
<evidence type="ECO:0000259" key="13">
    <source>
        <dbReference type="Pfam" id="PF02223"/>
    </source>
</evidence>
<dbReference type="InterPro" id="IPR018094">
    <property type="entry name" value="Thymidylate_kinase"/>
</dbReference>
<dbReference type="EMBL" id="AWTC01000025">
    <property type="protein sequence ID" value="EST10331.1"/>
    <property type="molecule type" value="Genomic_DNA"/>
</dbReference>
<evidence type="ECO:0000256" key="7">
    <source>
        <dbReference type="ARBA" id="ARBA00022777"/>
    </source>
</evidence>
<proteinExistence type="inferred from homology"/>
<dbReference type="FunFam" id="3.40.50.300:FF:000225">
    <property type="entry name" value="Thymidylate kinase"/>
    <property type="match status" value="1"/>
</dbReference>
<dbReference type="NCBIfam" id="TIGR00041">
    <property type="entry name" value="DTMP_kinase"/>
    <property type="match status" value="1"/>
</dbReference>
<dbReference type="GO" id="GO:0006235">
    <property type="term" value="P:dTTP biosynthetic process"/>
    <property type="evidence" value="ECO:0007669"/>
    <property type="project" value="UniProtKB-UniRule"/>
</dbReference>
<evidence type="ECO:0000256" key="8">
    <source>
        <dbReference type="ARBA" id="ARBA00022840"/>
    </source>
</evidence>
<dbReference type="GO" id="GO:0005829">
    <property type="term" value="C:cytosol"/>
    <property type="evidence" value="ECO:0007669"/>
    <property type="project" value="TreeGrafter"/>
</dbReference>
<dbReference type="PANTHER" id="PTHR10344:SF4">
    <property type="entry name" value="UMP-CMP KINASE 2, MITOCHONDRIAL"/>
    <property type="match status" value="1"/>
</dbReference>
<evidence type="ECO:0000256" key="4">
    <source>
        <dbReference type="ARBA" id="ARBA00022679"/>
    </source>
</evidence>
<dbReference type="CDD" id="cd01672">
    <property type="entry name" value="TMPK"/>
    <property type="match status" value="1"/>
</dbReference>